<dbReference type="InterPro" id="IPR005064">
    <property type="entry name" value="BUG"/>
</dbReference>
<dbReference type="Gene3D" id="3.40.190.10">
    <property type="entry name" value="Periplasmic binding protein-like II"/>
    <property type="match status" value="1"/>
</dbReference>
<gene>
    <name evidence="2" type="ORF">G3576_10405</name>
</gene>
<name>A0A6M1LJA8_9PROT</name>
<dbReference type="PANTHER" id="PTHR42928:SF5">
    <property type="entry name" value="BLR1237 PROTEIN"/>
    <property type="match status" value="1"/>
</dbReference>
<protein>
    <submittedName>
        <fullName evidence="2">Tripartite tricarboxylate transporter substrate binding protein</fullName>
    </submittedName>
</protein>
<dbReference type="PIRSF" id="PIRSF017082">
    <property type="entry name" value="YflP"/>
    <property type="match status" value="1"/>
</dbReference>
<dbReference type="PANTHER" id="PTHR42928">
    <property type="entry name" value="TRICARBOXYLATE-BINDING PROTEIN"/>
    <property type="match status" value="1"/>
</dbReference>
<comment type="caution">
    <text evidence="2">The sequence shown here is derived from an EMBL/GenBank/DDBJ whole genome shotgun (WGS) entry which is preliminary data.</text>
</comment>
<dbReference type="RefSeq" id="WP_164694319.1">
    <property type="nucleotide sequence ID" value="NZ_JAAIKB010000003.1"/>
</dbReference>
<comment type="similarity">
    <text evidence="1">Belongs to the UPF0065 (bug) family.</text>
</comment>
<dbReference type="AlphaFoldDB" id="A0A6M1LJA8"/>
<evidence type="ECO:0000313" key="2">
    <source>
        <dbReference type="EMBL" id="NGM20425.1"/>
    </source>
</evidence>
<evidence type="ECO:0000256" key="1">
    <source>
        <dbReference type="ARBA" id="ARBA00006987"/>
    </source>
</evidence>
<proteinExistence type="inferred from homology"/>
<sequence length="329" mass="33958">MPSRRTLALAALSALPLPWMGRSARAQGAAWPSQPIRLVVASAAGGNADVVARLVANALEPRIGQRILVENLAAASGMRATEAVARAAPDGHVWLVGTSSQLVHNIALFDPMPVDIARALRGVAMINESPGVLVVKADHPARDLADFVARAKAAPGEFVMGSGPAGTTTHIMGLHFADRAGVRLEHLPYPAGSQAMRDILGGRVTAMFDIAVTALPQIRGGAVRGLGVSSPERLAAAPDLPTLVEGGLDGFVAGTWNSIALPAATPEAVVARVNALVNEVVQAPAMRARLGELGGFVPAAMTPAEVDAYVARERALWIPVVRATGARAS</sequence>
<dbReference type="Gene3D" id="3.40.190.150">
    <property type="entry name" value="Bordetella uptake gene, domain 1"/>
    <property type="match status" value="1"/>
</dbReference>
<reference evidence="2 3" key="1">
    <citation type="submission" date="2020-03" db="EMBL/GenBank/DDBJ databases">
        <title>Roseomonas stagni sp. nov., isolated from pond water in Japan.</title>
        <authorList>
            <person name="Furuhata K."/>
            <person name="Miyamoto H."/>
            <person name="Goto K."/>
        </authorList>
    </citation>
    <scope>NUCLEOTIDE SEQUENCE [LARGE SCALE GENOMIC DNA]</scope>
    <source>
        <strain evidence="2 3">PeD5</strain>
    </source>
</reference>
<evidence type="ECO:0000313" key="3">
    <source>
        <dbReference type="Proteomes" id="UP000475385"/>
    </source>
</evidence>
<dbReference type="CDD" id="cd07012">
    <property type="entry name" value="PBP2_Bug_TTT"/>
    <property type="match status" value="1"/>
</dbReference>
<keyword evidence="3" id="KW-1185">Reference proteome</keyword>
<dbReference type="EMBL" id="JAAIKB010000003">
    <property type="protein sequence ID" value="NGM20425.1"/>
    <property type="molecule type" value="Genomic_DNA"/>
</dbReference>
<dbReference type="SUPFAM" id="SSF53850">
    <property type="entry name" value="Periplasmic binding protein-like II"/>
    <property type="match status" value="1"/>
</dbReference>
<dbReference type="Proteomes" id="UP000475385">
    <property type="component" value="Unassembled WGS sequence"/>
</dbReference>
<accession>A0A6M1LJA8</accession>
<dbReference type="Pfam" id="PF03401">
    <property type="entry name" value="TctC"/>
    <property type="match status" value="1"/>
</dbReference>
<organism evidence="2 3">
    <name type="scientific">Falsiroseomonas algicola</name>
    <dbReference type="NCBI Taxonomy" id="2716930"/>
    <lineage>
        <taxon>Bacteria</taxon>
        <taxon>Pseudomonadati</taxon>
        <taxon>Pseudomonadota</taxon>
        <taxon>Alphaproteobacteria</taxon>
        <taxon>Acetobacterales</taxon>
        <taxon>Roseomonadaceae</taxon>
        <taxon>Falsiroseomonas</taxon>
    </lineage>
</organism>
<dbReference type="InterPro" id="IPR042100">
    <property type="entry name" value="Bug_dom1"/>
</dbReference>